<dbReference type="Gene3D" id="3.40.720.10">
    <property type="entry name" value="Alkaline Phosphatase, subunit A"/>
    <property type="match status" value="1"/>
</dbReference>
<evidence type="ECO:0000259" key="8">
    <source>
        <dbReference type="Pfam" id="PF13086"/>
    </source>
</evidence>
<dbReference type="RefSeq" id="XP_001750323.1">
    <property type="nucleotide sequence ID" value="XM_001750271.1"/>
</dbReference>
<protein>
    <recommendedName>
        <fullName evidence="12">AAA+ ATPase domain-containing protein</fullName>
    </recommendedName>
</protein>
<keyword evidence="2" id="KW-0547">Nucleotide-binding</keyword>
<dbReference type="GO" id="GO:0043139">
    <property type="term" value="F:5'-3' DNA helicase activity"/>
    <property type="evidence" value="ECO:0000318"/>
    <property type="project" value="GO_Central"/>
</dbReference>
<dbReference type="Gene3D" id="3.40.50.300">
    <property type="entry name" value="P-loop containing nucleotide triphosphate hydrolases"/>
    <property type="match status" value="2"/>
</dbReference>
<dbReference type="InterPro" id="IPR027417">
    <property type="entry name" value="P-loop_NTPase"/>
</dbReference>
<dbReference type="InterPro" id="IPR000917">
    <property type="entry name" value="Sulfatase_N"/>
</dbReference>
<dbReference type="PANTHER" id="PTHR43788">
    <property type="entry name" value="DNA2/NAM7 HELICASE FAMILY MEMBER"/>
    <property type="match status" value="1"/>
</dbReference>
<evidence type="ECO:0000259" key="9">
    <source>
        <dbReference type="Pfam" id="PF13087"/>
    </source>
</evidence>
<evidence type="ECO:0000256" key="6">
    <source>
        <dbReference type="SAM" id="MobiDB-lite"/>
    </source>
</evidence>
<evidence type="ECO:0000256" key="1">
    <source>
        <dbReference type="ARBA" id="ARBA00007913"/>
    </source>
</evidence>
<dbReference type="KEGG" id="mbr:MONBRDRAFT_12436"/>
<dbReference type="InterPro" id="IPR047187">
    <property type="entry name" value="SF1_C_Upf1"/>
</dbReference>
<dbReference type="eggNOG" id="KOG3867">
    <property type="taxonomic scope" value="Eukaryota"/>
</dbReference>
<dbReference type="SUPFAM" id="SSF53649">
    <property type="entry name" value="Alkaline phosphatase-like"/>
    <property type="match status" value="1"/>
</dbReference>
<reference evidence="10 11" key="1">
    <citation type="journal article" date="2008" name="Nature">
        <title>The genome of the choanoflagellate Monosiga brevicollis and the origin of metazoans.</title>
        <authorList>
            <consortium name="JGI Sequencing"/>
            <person name="King N."/>
            <person name="Westbrook M.J."/>
            <person name="Young S.L."/>
            <person name="Kuo A."/>
            <person name="Abedin M."/>
            <person name="Chapman J."/>
            <person name="Fairclough S."/>
            <person name="Hellsten U."/>
            <person name="Isogai Y."/>
            <person name="Letunic I."/>
            <person name="Marr M."/>
            <person name="Pincus D."/>
            <person name="Putnam N."/>
            <person name="Rokas A."/>
            <person name="Wright K.J."/>
            <person name="Zuzow R."/>
            <person name="Dirks W."/>
            <person name="Good M."/>
            <person name="Goodstein D."/>
            <person name="Lemons D."/>
            <person name="Li W."/>
            <person name="Lyons J.B."/>
            <person name="Morris A."/>
            <person name="Nichols S."/>
            <person name="Richter D.J."/>
            <person name="Salamov A."/>
            <person name="Bork P."/>
            <person name="Lim W.A."/>
            <person name="Manning G."/>
            <person name="Miller W.T."/>
            <person name="McGinnis W."/>
            <person name="Shapiro H."/>
            <person name="Tjian R."/>
            <person name="Grigoriev I.V."/>
            <person name="Rokhsar D."/>
        </authorList>
    </citation>
    <scope>NUCLEOTIDE SEQUENCE [LARGE SCALE GENOMIC DNA]</scope>
    <source>
        <strain evidence="11">MX1 / ATCC 50154</strain>
    </source>
</reference>
<keyword evidence="4" id="KW-0347">Helicase</keyword>
<dbReference type="Proteomes" id="UP000001357">
    <property type="component" value="Unassembled WGS sequence"/>
</dbReference>
<dbReference type="Pfam" id="PF00884">
    <property type="entry name" value="Sulfatase"/>
    <property type="match status" value="1"/>
</dbReference>
<dbReference type="GO" id="GO:0005524">
    <property type="term" value="F:ATP binding"/>
    <property type="evidence" value="ECO:0007669"/>
    <property type="project" value="UniProtKB-KW"/>
</dbReference>
<feature type="compositionally biased region" description="Basic and acidic residues" evidence="6">
    <location>
        <begin position="208"/>
        <end position="222"/>
    </location>
</feature>
<dbReference type="InterPro" id="IPR041677">
    <property type="entry name" value="DNA2/NAM7_AAA_11"/>
</dbReference>
<feature type="compositionally biased region" description="Polar residues" evidence="6">
    <location>
        <begin position="232"/>
        <end position="247"/>
    </location>
</feature>
<evidence type="ECO:0000313" key="11">
    <source>
        <dbReference type="Proteomes" id="UP000001357"/>
    </source>
</evidence>
<dbReference type="AlphaFoldDB" id="A9VC96"/>
<feature type="region of interest" description="Disordered" evidence="6">
    <location>
        <begin position="208"/>
        <end position="256"/>
    </location>
</feature>
<dbReference type="eggNOG" id="KOG3731">
    <property type="taxonomic scope" value="Eukaryota"/>
</dbReference>
<keyword evidence="5" id="KW-0067">ATP-binding</keyword>
<dbReference type="PANTHER" id="PTHR43788:SF8">
    <property type="entry name" value="DNA-BINDING PROTEIN SMUBP-2"/>
    <property type="match status" value="1"/>
</dbReference>
<evidence type="ECO:0000259" key="7">
    <source>
        <dbReference type="Pfam" id="PF00884"/>
    </source>
</evidence>
<keyword evidence="11" id="KW-1185">Reference proteome</keyword>
<dbReference type="GeneID" id="5895583"/>
<proteinExistence type="inferred from homology"/>
<dbReference type="STRING" id="81824.A9VC96"/>
<dbReference type="eggNOG" id="KOG1802">
    <property type="taxonomic scope" value="Eukaryota"/>
</dbReference>
<dbReference type="CDD" id="cd18808">
    <property type="entry name" value="SF1_C_Upf1"/>
    <property type="match status" value="1"/>
</dbReference>
<sequence length="1160" mass="129679">MWSSSSSHRPCYQKNDLPTSLQRLVGRPIDPLAYELLEAKSQEHDMIYRLLDELVSQASRRSRTAGHVPESWRVKDDTSPEEYLELCQNLLVRETAEEFCALGNLAKEPDFDIAFNRRDEDDITQGLLIHRVCPKGASLNADALRQQLSTFRSTLFVWEGRLCFAKQPYVNCPCRKESERNGTCASELKHENSLNDIVDIVERLRTNEKSQHESADATHADNDPDGADADQASRSSDTPNAVTQSADVAQVPSDDPSAAAVATDSLKCLLHPNATLQVPCCVGPSVEAFAAPSVMKLPSSRIRQLNSLATMLTTVALLGTALDYLARQDKRAADLEHWLEVFCRPQRRRPCLQLQPQPRATAKDPSQDEHKKVVKKFQHELEVVQGPPGTGKSTLLSRAVAHCAESAFSEDGDNFLPHAILIVAVQNKACENILQRLDSENVSMNQVLVLGTERHADRLGPWQRCALMQNHQERDPDVQAWYAAFNNASNSEAREKLHDRLQLALRKAELSLCATAKIVVATLDSVQLLLTSRRLMLLRDRIKCIFCDEAGTLPEFRVPIFSFFDTKFVLLIGDTKQLPPFTRLPYETARGPLSPMARMQKCLGQAGVHKLTQQYRSHPVISNFVSKLFYEGSLHTHESVHSRKCKPGLEYFEGLRYEYTHQDDDHQEQTVEELVAISQPNWIECLCKESMMDVARTSYVNLKEALAVQEQLEKILHRVATAQQLASGPSTPEEASEASASGEASVMPCVTVDVITFYKAQVRVLEQRLLFLGIIAKGVQYNVRIEVKTVDAAQGSEADVVILSPVRCHALTDDKTLGFLQDVRRLNVACSRARSALIVVGCLSYSHGPDATRVWDLYSYFRDVAGNFTTIPQFFRQRGYYTVGMGKIFHPGHASGQNSTHCTDCSGGDDLSNSWDTYFHAPNTDYPLARCVQEHNRQVLLMACATHSMHRISRTRGDGAHAWYDVSKEEEEEYPLPDTQMGRVITALSDLGLADDTVISFWGDHGWQLGDAGMYCKHTNFEPATRAPMLVHAPGLTDNGIMSTHYTEHIDSNEWAELDSTPTASICLSRACVMGYTVVTHVEGSEYRYTEWVEFNNEDNPKRMDWSRNFGTELYNMTALGAEPNVNIAGYNSSAAVVGVLQPLLHRGPEPSGWNPWQDE</sequence>
<evidence type="ECO:0000256" key="5">
    <source>
        <dbReference type="ARBA" id="ARBA00022840"/>
    </source>
</evidence>
<evidence type="ECO:0000256" key="2">
    <source>
        <dbReference type="ARBA" id="ARBA00022741"/>
    </source>
</evidence>
<dbReference type="SUPFAM" id="SSF52540">
    <property type="entry name" value="P-loop containing nucleoside triphosphate hydrolases"/>
    <property type="match status" value="1"/>
</dbReference>
<dbReference type="GO" id="GO:0016787">
    <property type="term" value="F:hydrolase activity"/>
    <property type="evidence" value="ECO:0007669"/>
    <property type="project" value="UniProtKB-KW"/>
</dbReference>
<keyword evidence="3" id="KW-0378">Hydrolase</keyword>
<gene>
    <name evidence="10" type="ORF">MONBRDRAFT_12436</name>
</gene>
<comment type="similarity">
    <text evidence="1">Belongs to the DNA2/NAM7 helicase family.</text>
</comment>
<feature type="domain" description="DNA2/NAM7 helicase helicase" evidence="8">
    <location>
        <begin position="491"/>
        <end position="581"/>
    </location>
</feature>
<dbReference type="InParanoid" id="A9VC96"/>
<evidence type="ECO:0000256" key="3">
    <source>
        <dbReference type="ARBA" id="ARBA00022801"/>
    </source>
</evidence>
<dbReference type="Pfam" id="PF13086">
    <property type="entry name" value="AAA_11"/>
    <property type="match status" value="2"/>
</dbReference>
<dbReference type="InterPro" id="IPR041679">
    <property type="entry name" value="DNA2/NAM7-like_C"/>
</dbReference>
<evidence type="ECO:0008006" key="12">
    <source>
        <dbReference type="Google" id="ProtNLM"/>
    </source>
</evidence>
<dbReference type="Pfam" id="PF13087">
    <property type="entry name" value="AAA_12"/>
    <property type="match status" value="1"/>
</dbReference>
<dbReference type="EMBL" id="CH991580">
    <property type="protein sequence ID" value="EDQ84822.1"/>
    <property type="molecule type" value="Genomic_DNA"/>
</dbReference>
<accession>A9VC96</accession>
<dbReference type="InterPro" id="IPR017850">
    <property type="entry name" value="Alkaline_phosphatase_core_sf"/>
</dbReference>
<feature type="domain" description="DNA2/NAM7 helicase helicase" evidence="8">
    <location>
        <begin position="379"/>
        <end position="448"/>
    </location>
</feature>
<evidence type="ECO:0000256" key="4">
    <source>
        <dbReference type="ARBA" id="ARBA00022806"/>
    </source>
</evidence>
<feature type="domain" description="Sulfatase N-terminal" evidence="7">
    <location>
        <begin position="978"/>
        <end position="1051"/>
    </location>
</feature>
<evidence type="ECO:0000313" key="10">
    <source>
        <dbReference type="EMBL" id="EDQ84822.1"/>
    </source>
</evidence>
<name>A9VC96_MONBE</name>
<dbReference type="InterPro" id="IPR050534">
    <property type="entry name" value="Coronavir_polyprotein_1ab"/>
</dbReference>
<organism evidence="10 11">
    <name type="scientific">Monosiga brevicollis</name>
    <name type="common">Choanoflagellate</name>
    <dbReference type="NCBI Taxonomy" id="81824"/>
    <lineage>
        <taxon>Eukaryota</taxon>
        <taxon>Choanoflagellata</taxon>
        <taxon>Craspedida</taxon>
        <taxon>Salpingoecidae</taxon>
        <taxon>Monosiga</taxon>
    </lineage>
</organism>
<feature type="domain" description="DNA2/NAM7 helicase-like C-terminal" evidence="9">
    <location>
        <begin position="596"/>
        <end position="842"/>
    </location>
</feature>